<evidence type="ECO:0000313" key="1">
    <source>
        <dbReference type="EMBL" id="KAJ5084536.1"/>
    </source>
</evidence>
<dbReference type="PANTHER" id="PTHR37540">
    <property type="entry name" value="TRANSCRIPTION FACTOR (ACR-2), PUTATIVE-RELATED-RELATED"/>
    <property type="match status" value="1"/>
</dbReference>
<organism evidence="1 2">
    <name type="scientific">Penicillium alfredii</name>
    <dbReference type="NCBI Taxonomy" id="1506179"/>
    <lineage>
        <taxon>Eukaryota</taxon>
        <taxon>Fungi</taxon>
        <taxon>Dikarya</taxon>
        <taxon>Ascomycota</taxon>
        <taxon>Pezizomycotina</taxon>
        <taxon>Eurotiomycetes</taxon>
        <taxon>Eurotiomycetidae</taxon>
        <taxon>Eurotiales</taxon>
        <taxon>Aspergillaceae</taxon>
        <taxon>Penicillium</taxon>
    </lineage>
</organism>
<protein>
    <recommendedName>
        <fullName evidence="3">Fungal-specific transcription factor domain-containing protein</fullName>
    </recommendedName>
</protein>
<evidence type="ECO:0008006" key="3">
    <source>
        <dbReference type="Google" id="ProtNLM"/>
    </source>
</evidence>
<reference evidence="1" key="1">
    <citation type="submission" date="2022-11" db="EMBL/GenBank/DDBJ databases">
        <authorList>
            <person name="Petersen C."/>
        </authorList>
    </citation>
    <scope>NUCLEOTIDE SEQUENCE</scope>
    <source>
        <strain evidence="1">IBT 34128</strain>
    </source>
</reference>
<evidence type="ECO:0000313" key="2">
    <source>
        <dbReference type="Proteomes" id="UP001141434"/>
    </source>
</evidence>
<comment type="caution">
    <text evidence="1">The sequence shown here is derived from an EMBL/GenBank/DDBJ whole genome shotgun (WGS) entry which is preliminary data.</text>
</comment>
<dbReference type="Proteomes" id="UP001141434">
    <property type="component" value="Unassembled WGS sequence"/>
</dbReference>
<sequence>MQKTFYFVDGVQPNKTSQKLMRRHVMKGKNAGKKIHRPSRLGLRAKAIDARDSNRENRPVGPHLPCNTVDRSFGHVILAASLPTVEITPASLETINQFFDLTTDRLCPVRLGISLDEVKYSWFQMLFTDEAGEFAHAHIHKDPSLSFLTSFPAYHCNLGLMQACNGIFLSDGNSPAKALYHLSQTFFRVQARLESDDALSDSTLGLVISLVLQEQIRNQLPAAQVHGRGLQRMIQLRGGLTQLEGNVGLVLRACKADIMLALQHGGPTMFFRDRMHEVWNIIASKGYDIDHIPAANPVPGESMDPHLLAIFSDAKKVCWLVNHNPDHPVLDYFVFEEVFVSLCYRLLRFRSLNDLRMQPDSQTTCYLGLLMFIMTTFFQINRNRILEFALLSLCFRDFIDNKLHQPRDGSALWVVIVSGIWNPGDVNFDQIASQVRQFAQQRGMDSWDHVQRYLCHFPWIQALHDEPGHNLWNRVLYTT</sequence>
<dbReference type="EMBL" id="JAPMSZ010000011">
    <property type="protein sequence ID" value="KAJ5084536.1"/>
    <property type="molecule type" value="Genomic_DNA"/>
</dbReference>
<gene>
    <name evidence="1" type="ORF">NUU61_009115</name>
</gene>
<dbReference type="OrthoDB" id="4158087at2759"/>
<accession>A0A9W9EMS9</accession>
<proteinExistence type="predicted"/>
<dbReference type="AlphaFoldDB" id="A0A9W9EMS9"/>
<keyword evidence="2" id="KW-1185">Reference proteome</keyword>
<reference evidence="1" key="2">
    <citation type="journal article" date="2023" name="IMA Fungus">
        <title>Comparative genomic study of the Penicillium genus elucidates a diverse pangenome and 15 lateral gene transfer events.</title>
        <authorList>
            <person name="Petersen C."/>
            <person name="Sorensen T."/>
            <person name="Nielsen M.R."/>
            <person name="Sondergaard T.E."/>
            <person name="Sorensen J.L."/>
            <person name="Fitzpatrick D.A."/>
            <person name="Frisvad J.C."/>
            <person name="Nielsen K.L."/>
        </authorList>
    </citation>
    <scope>NUCLEOTIDE SEQUENCE</scope>
    <source>
        <strain evidence="1">IBT 34128</strain>
    </source>
</reference>
<dbReference type="PANTHER" id="PTHR37540:SF9">
    <property type="entry name" value="ZN(2)-C6 FUNGAL-TYPE DOMAIN-CONTAINING PROTEIN"/>
    <property type="match status" value="1"/>
</dbReference>
<name>A0A9W9EMS9_9EURO</name>
<dbReference type="GeneID" id="81398809"/>
<dbReference type="RefSeq" id="XP_056507933.1">
    <property type="nucleotide sequence ID" value="XM_056659640.1"/>
</dbReference>